<name>A0A246JN07_9SPHN</name>
<accession>A0A246JN07</accession>
<evidence type="ECO:0000313" key="1">
    <source>
        <dbReference type="EMBL" id="OWQ94034.1"/>
    </source>
</evidence>
<gene>
    <name evidence="1" type="ORF">CDQ92_18610</name>
</gene>
<dbReference type="Pfam" id="PF03583">
    <property type="entry name" value="LIP"/>
    <property type="match status" value="1"/>
</dbReference>
<dbReference type="Proteomes" id="UP000197361">
    <property type="component" value="Unassembled WGS sequence"/>
</dbReference>
<dbReference type="GO" id="GO:0004806">
    <property type="term" value="F:triacylglycerol lipase activity"/>
    <property type="evidence" value="ECO:0007669"/>
    <property type="project" value="InterPro"/>
</dbReference>
<comment type="caution">
    <text evidence="1">The sequence shown here is derived from an EMBL/GenBank/DDBJ whole genome shotgun (WGS) entry which is preliminary data.</text>
</comment>
<dbReference type="Gene3D" id="3.40.50.1820">
    <property type="entry name" value="alpha/beta hydrolase"/>
    <property type="match status" value="2"/>
</dbReference>
<sequence>MAFPSAAGRDTVAYRGECAMRHEIAAVVLAASAAVSMPAEAQQPGRLISAAPIQDAPTGMQAWRVQYWTSNESGVPLAVTGIVAAPMEAIPSRPRRVIAWTHGAWGVAEKCAPSLSPNFFSATAAIDAVSRGYVVVAPDYIGLASPTMHPFLVGPDTAHSVLDGVRAAREIAGAAAGSDFAVWGESQGGHAALWTATAARSYAPDLNLVATAAAAPPTDLAANLRDGSDKNARALLLSFALHSWSTLYGFSMDGVANRTNQGIITRLAQNNCVSLDKKPKLGTILGILTIVRATKNKDIATIEPFGSFARANSVDAARVPGPLLIAQSRNDTIVASSVTRKFAKAVCRRGTGVRWIDMNGDHGNSARESAQETIGWITSRFDGNPAPNDCRQV</sequence>
<evidence type="ECO:0008006" key="3">
    <source>
        <dbReference type="Google" id="ProtNLM"/>
    </source>
</evidence>
<dbReference type="EMBL" id="NISK01000005">
    <property type="protein sequence ID" value="OWQ94034.1"/>
    <property type="molecule type" value="Genomic_DNA"/>
</dbReference>
<reference evidence="1 2" key="1">
    <citation type="journal article" date="2010" name="Int. J. Syst. Evol. Microbiol.">
        <title>Sphingopyxis bauzanensis sp. nov., a psychrophilic bacterium isolated from soil.</title>
        <authorList>
            <person name="Zhang D.C."/>
            <person name="Liu H.C."/>
            <person name="Xin Y.H."/>
            <person name="Zhou Y.G."/>
            <person name="Schinner F."/>
            <person name="Margesin R."/>
        </authorList>
    </citation>
    <scope>NUCLEOTIDE SEQUENCE [LARGE SCALE GENOMIC DNA]</scope>
    <source>
        <strain evidence="1 2">DSM 22271</strain>
    </source>
</reference>
<keyword evidence="2" id="KW-1185">Reference proteome</keyword>
<organism evidence="1 2">
    <name type="scientific">Sphingopyxis bauzanensis</name>
    <dbReference type="NCBI Taxonomy" id="651663"/>
    <lineage>
        <taxon>Bacteria</taxon>
        <taxon>Pseudomonadati</taxon>
        <taxon>Pseudomonadota</taxon>
        <taxon>Alphaproteobacteria</taxon>
        <taxon>Sphingomonadales</taxon>
        <taxon>Sphingomonadaceae</taxon>
        <taxon>Sphingopyxis</taxon>
    </lineage>
</organism>
<dbReference type="SUPFAM" id="SSF53474">
    <property type="entry name" value="alpha/beta-Hydrolases"/>
    <property type="match status" value="1"/>
</dbReference>
<proteinExistence type="predicted"/>
<dbReference type="InterPro" id="IPR029058">
    <property type="entry name" value="AB_hydrolase_fold"/>
</dbReference>
<evidence type="ECO:0000313" key="2">
    <source>
        <dbReference type="Proteomes" id="UP000197361"/>
    </source>
</evidence>
<dbReference type="InterPro" id="IPR005152">
    <property type="entry name" value="Lipase_secreted"/>
</dbReference>
<dbReference type="PANTHER" id="PTHR34853:SF1">
    <property type="entry name" value="LIPASE 5"/>
    <property type="match status" value="1"/>
</dbReference>
<dbReference type="PANTHER" id="PTHR34853">
    <property type="match status" value="1"/>
</dbReference>
<dbReference type="GO" id="GO:0016042">
    <property type="term" value="P:lipid catabolic process"/>
    <property type="evidence" value="ECO:0007669"/>
    <property type="project" value="InterPro"/>
</dbReference>
<dbReference type="PIRSF" id="PIRSF029171">
    <property type="entry name" value="Esterase_LipA"/>
    <property type="match status" value="1"/>
</dbReference>
<protein>
    <recommendedName>
        <fullName evidence="3">Lipase</fullName>
    </recommendedName>
</protein>
<dbReference type="AlphaFoldDB" id="A0A246JN07"/>